<sequence length="261" mass="29243">MNSSKLFISKHVIFYEHIFYCSFLNTILENSNASSNKGTLGNCLDSYSFPMTSASQMMSLTKSNYLTYSSPFSELNISSSITNHQIVDTPSSSSYHSHTLTQSPQSTPPTKHKSLNDIYTDCGVDLISLQKEHKPNVNLTTLSTKYPLSLCSNITLPYTIEPNDLNSVSKNPQWLQAMTPKFSALIKNNTWTLVPRSPNFHVIGCKWVFNLKYKLDGTIDKHKVRLVAKGFSQPEGFYETFSLVVKITSIPILLPLAISLN</sequence>
<feature type="domain" description="Reverse transcriptase Ty1/copia-type" evidence="2">
    <location>
        <begin position="188"/>
        <end position="258"/>
    </location>
</feature>
<dbReference type="AlphaFoldDB" id="A0A7I8LHW7"/>
<organism evidence="3 4">
    <name type="scientific">Spirodela intermedia</name>
    <name type="common">Intermediate duckweed</name>
    <dbReference type="NCBI Taxonomy" id="51605"/>
    <lineage>
        <taxon>Eukaryota</taxon>
        <taxon>Viridiplantae</taxon>
        <taxon>Streptophyta</taxon>
        <taxon>Embryophyta</taxon>
        <taxon>Tracheophyta</taxon>
        <taxon>Spermatophyta</taxon>
        <taxon>Magnoliopsida</taxon>
        <taxon>Liliopsida</taxon>
        <taxon>Araceae</taxon>
        <taxon>Lemnoideae</taxon>
        <taxon>Spirodela</taxon>
    </lineage>
</organism>
<protein>
    <recommendedName>
        <fullName evidence="2">Reverse transcriptase Ty1/copia-type domain-containing protein</fullName>
    </recommendedName>
</protein>
<proteinExistence type="predicted"/>
<gene>
    <name evidence="3" type="ORF">SI8410_15019472</name>
</gene>
<accession>A0A7I8LHW7</accession>
<dbReference type="Proteomes" id="UP000663760">
    <property type="component" value="Chromosome 15"/>
</dbReference>
<reference evidence="3" key="1">
    <citation type="submission" date="2020-02" db="EMBL/GenBank/DDBJ databases">
        <authorList>
            <person name="Scholz U."/>
            <person name="Mascher M."/>
            <person name="Fiebig A."/>
        </authorList>
    </citation>
    <scope>NUCLEOTIDE SEQUENCE</scope>
</reference>
<name>A0A7I8LHW7_SPIIN</name>
<evidence type="ECO:0000259" key="2">
    <source>
        <dbReference type="Pfam" id="PF07727"/>
    </source>
</evidence>
<evidence type="ECO:0000256" key="1">
    <source>
        <dbReference type="SAM" id="MobiDB-lite"/>
    </source>
</evidence>
<dbReference type="Pfam" id="PF07727">
    <property type="entry name" value="RVT_2"/>
    <property type="match status" value="1"/>
</dbReference>
<dbReference type="OrthoDB" id="7473114at2759"/>
<evidence type="ECO:0000313" key="3">
    <source>
        <dbReference type="EMBL" id="CAA7408794.1"/>
    </source>
</evidence>
<feature type="compositionally biased region" description="Polar residues" evidence="1">
    <location>
        <begin position="89"/>
        <end position="100"/>
    </location>
</feature>
<dbReference type="EMBL" id="LR746278">
    <property type="protein sequence ID" value="CAA7408794.1"/>
    <property type="molecule type" value="Genomic_DNA"/>
</dbReference>
<keyword evidence="4" id="KW-1185">Reference proteome</keyword>
<feature type="region of interest" description="Disordered" evidence="1">
    <location>
        <begin position="89"/>
        <end position="112"/>
    </location>
</feature>
<dbReference type="InterPro" id="IPR013103">
    <property type="entry name" value="RVT_2"/>
</dbReference>
<evidence type="ECO:0000313" key="4">
    <source>
        <dbReference type="Proteomes" id="UP000663760"/>
    </source>
</evidence>